<dbReference type="GO" id="GO:0044281">
    <property type="term" value="P:small molecule metabolic process"/>
    <property type="evidence" value="ECO:0007669"/>
    <property type="project" value="UniProtKB-ARBA"/>
</dbReference>
<evidence type="ECO:0000313" key="4">
    <source>
        <dbReference type="EMBL" id="AZG46231.1"/>
    </source>
</evidence>
<proteinExistence type="inferred from homology"/>
<dbReference type="PANTHER" id="PTHR42796:SF4">
    <property type="entry name" value="FUMARYLACETOACETATE HYDROLASE DOMAIN-CONTAINING PROTEIN 2A"/>
    <property type="match status" value="1"/>
</dbReference>
<dbReference type="EMBL" id="CP033972">
    <property type="protein sequence ID" value="AZG46231.1"/>
    <property type="molecule type" value="Genomic_DNA"/>
</dbReference>
<accession>A0A3G8JMC6</accession>
<evidence type="ECO:0000256" key="1">
    <source>
        <dbReference type="ARBA" id="ARBA00010211"/>
    </source>
</evidence>
<dbReference type="Gene3D" id="3.90.850.10">
    <property type="entry name" value="Fumarylacetoacetase-like, C-terminal domain"/>
    <property type="match status" value="1"/>
</dbReference>
<dbReference type="AlphaFoldDB" id="A0A3G8JMC6"/>
<dbReference type="SUPFAM" id="SSF56529">
    <property type="entry name" value="FAH"/>
    <property type="match status" value="1"/>
</dbReference>
<dbReference type="GO" id="GO:0050385">
    <property type="term" value="F:ureidoglycolate lyase activity"/>
    <property type="evidence" value="ECO:0007669"/>
    <property type="project" value="UniProtKB-EC"/>
</dbReference>
<dbReference type="Proteomes" id="UP000271469">
    <property type="component" value="Chromosome"/>
</dbReference>
<dbReference type="PANTHER" id="PTHR42796">
    <property type="entry name" value="FUMARYLACETOACETATE HYDROLASE DOMAIN-CONTAINING PROTEIN 2A-RELATED"/>
    <property type="match status" value="1"/>
</dbReference>
<feature type="domain" description="Fumarylacetoacetase-like C-terminal" evidence="3">
    <location>
        <begin position="86"/>
        <end position="317"/>
    </location>
</feature>
<dbReference type="InterPro" id="IPR051121">
    <property type="entry name" value="FAH"/>
</dbReference>
<evidence type="ECO:0000256" key="2">
    <source>
        <dbReference type="ARBA" id="ARBA00022723"/>
    </source>
</evidence>
<evidence type="ECO:0000313" key="5">
    <source>
        <dbReference type="Proteomes" id="UP000271469"/>
    </source>
</evidence>
<gene>
    <name evidence="4" type="ORF">D7316_02832</name>
</gene>
<dbReference type="RefSeq" id="WP_124708778.1">
    <property type="nucleotide sequence ID" value="NZ_CP033972.1"/>
</dbReference>
<dbReference type="GO" id="GO:0046872">
    <property type="term" value="F:metal ion binding"/>
    <property type="evidence" value="ECO:0007669"/>
    <property type="project" value="UniProtKB-KW"/>
</dbReference>
<reference evidence="4 5" key="1">
    <citation type="submission" date="2018-11" db="EMBL/GenBank/DDBJ databases">
        <title>Gordonia insulae sp. nov., isolated from an island soil.</title>
        <authorList>
            <person name="Kim Y.S."/>
            <person name="Kim S.B."/>
        </authorList>
    </citation>
    <scope>NUCLEOTIDE SEQUENCE [LARGE SCALE GENOMIC DNA]</scope>
    <source>
        <strain evidence="4 5">MMS17-SY073</strain>
    </source>
</reference>
<dbReference type="EC" id="4.3.2.3" evidence="4"/>
<dbReference type="Pfam" id="PF01557">
    <property type="entry name" value="FAA_hydrolase"/>
    <property type="match status" value="1"/>
</dbReference>
<sequence>MKRSIPSYGLGTFSDDRHTFAGVVAGERVLEIADDTLVNGAATVLALLDEWDATRRHLPRLAETARDSGTLLTDLRIHEPLRPRHIIQAGANYRSHVMEIIVSGREPDDMRSEDELYAAAGKMLDDRAATGSAFLFAGLDSAMCGADDDIHLIGESRQTDWEAELAVVIGRRTDNVTRADALEHVAGFTIANDISARDLQFPAEHRPLGGDWLRAKNRPTFLPVGPFLVPADNIDDYRDLEITLDLNGQRMQQDRAANLIFDVESLVAQASQIAPLLPGDLILTGSPAGNGGKWQRWLQPGDTLTTAITGLSHLHNTCIAPTAQPAASKGNNQ</sequence>
<keyword evidence="2" id="KW-0479">Metal-binding</keyword>
<name>A0A3G8JMC6_9ACTN</name>
<dbReference type="KEGG" id="gom:D7316_02832"/>
<dbReference type="InterPro" id="IPR011234">
    <property type="entry name" value="Fumarylacetoacetase-like_C"/>
</dbReference>
<dbReference type="OrthoDB" id="9805307at2"/>
<comment type="similarity">
    <text evidence="1">Belongs to the FAH family.</text>
</comment>
<protein>
    <submittedName>
        <fullName evidence="4">Ureidoglycolate lyase</fullName>
        <ecNumber evidence="4">4.3.2.3</ecNumber>
    </submittedName>
</protein>
<keyword evidence="5" id="KW-1185">Reference proteome</keyword>
<dbReference type="InterPro" id="IPR036663">
    <property type="entry name" value="Fumarylacetoacetase_C_sf"/>
</dbReference>
<keyword evidence="4" id="KW-0456">Lyase</keyword>
<organism evidence="4 5">
    <name type="scientific">Gordonia insulae</name>
    <dbReference type="NCBI Taxonomy" id="2420509"/>
    <lineage>
        <taxon>Bacteria</taxon>
        <taxon>Bacillati</taxon>
        <taxon>Actinomycetota</taxon>
        <taxon>Actinomycetes</taxon>
        <taxon>Mycobacteriales</taxon>
        <taxon>Gordoniaceae</taxon>
        <taxon>Gordonia</taxon>
    </lineage>
</organism>
<evidence type="ECO:0000259" key="3">
    <source>
        <dbReference type="Pfam" id="PF01557"/>
    </source>
</evidence>